<dbReference type="PANTHER" id="PTHR33281">
    <property type="entry name" value="UPF0187 PROTEIN YNEE"/>
    <property type="match status" value="1"/>
</dbReference>
<keyword evidence="2" id="KW-0813">Transport</keyword>
<dbReference type="Proteomes" id="UP001527925">
    <property type="component" value="Unassembled WGS sequence"/>
</dbReference>
<evidence type="ECO:0000256" key="4">
    <source>
        <dbReference type="ARBA" id="ARBA00022692"/>
    </source>
</evidence>
<evidence type="ECO:0000256" key="1">
    <source>
        <dbReference type="ARBA" id="ARBA00004651"/>
    </source>
</evidence>
<evidence type="ECO:0000256" key="3">
    <source>
        <dbReference type="ARBA" id="ARBA00022475"/>
    </source>
</evidence>
<feature type="transmembrane region" description="Helical" evidence="9">
    <location>
        <begin position="85"/>
        <end position="106"/>
    </location>
</feature>
<name>A0ABR4NE85_9FUNG</name>
<keyword evidence="6" id="KW-0406">Ion transport</keyword>
<evidence type="ECO:0000256" key="2">
    <source>
        <dbReference type="ARBA" id="ARBA00022448"/>
    </source>
</evidence>
<dbReference type="InterPro" id="IPR044669">
    <property type="entry name" value="YneE/VCCN1/2-like"/>
</dbReference>
<evidence type="ECO:0000256" key="6">
    <source>
        <dbReference type="ARBA" id="ARBA00023065"/>
    </source>
</evidence>
<keyword evidence="4 9" id="KW-0812">Transmembrane</keyword>
<evidence type="ECO:0000256" key="7">
    <source>
        <dbReference type="ARBA" id="ARBA00023136"/>
    </source>
</evidence>
<sequence>MSQSPYASAMPSVDTLLNVPAAGAESPESMARSPTPVSIAPRASTDLKRGDTTVRSAAQHQAVSNNQGYSVHELFTVRSSVVPKIVLPTLVLTAWAAWWTVAYLVLGWKAVAIPNQLIGIISFVVGLLLVFRTNTAYDRFWEARRLWGTMFTHGRNLSRMVWIHVHATDPKDIYDKHGTLNLILAYAVAVKHHLRGELGHKYDDLHNLLVHLPDYKPGVFHPDVKNLPLEISLHISSYHSRCRKRDLVDIPTFAAMVAALSGMVDCLSNFERIRSCPIPQAYSIHLKQTLFLYMLALPFQLVGTMGWSTIPIVFIAAFTLQGIEAIAGEIENPFGYDENDLRVEAFCAEIREELAQLVERRSEVSPEMWGRPVALSDPMFNKMVHLEKRHNAA</sequence>
<feature type="region of interest" description="Disordered" evidence="8">
    <location>
        <begin position="24"/>
        <end position="44"/>
    </location>
</feature>
<organism evidence="10 11">
    <name type="scientific">Polyrhizophydium stewartii</name>
    <dbReference type="NCBI Taxonomy" id="2732419"/>
    <lineage>
        <taxon>Eukaryota</taxon>
        <taxon>Fungi</taxon>
        <taxon>Fungi incertae sedis</taxon>
        <taxon>Chytridiomycota</taxon>
        <taxon>Chytridiomycota incertae sedis</taxon>
        <taxon>Chytridiomycetes</taxon>
        <taxon>Rhizophydiales</taxon>
        <taxon>Rhizophydiales incertae sedis</taxon>
        <taxon>Polyrhizophydium</taxon>
    </lineage>
</organism>
<gene>
    <name evidence="10" type="ORF">HK105_202701</name>
</gene>
<keyword evidence="7 9" id="KW-0472">Membrane</keyword>
<keyword evidence="11" id="KW-1185">Reference proteome</keyword>
<dbReference type="Pfam" id="PF25539">
    <property type="entry name" value="Bestrophin_2"/>
    <property type="match status" value="1"/>
</dbReference>
<keyword evidence="5 9" id="KW-1133">Transmembrane helix</keyword>
<proteinExistence type="predicted"/>
<feature type="transmembrane region" description="Helical" evidence="9">
    <location>
        <begin position="290"/>
        <end position="318"/>
    </location>
</feature>
<dbReference type="PANTHER" id="PTHR33281:SF19">
    <property type="entry name" value="VOLTAGE-DEPENDENT ANION CHANNEL-FORMING PROTEIN YNEE"/>
    <property type="match status" value="1"/>
</dbReference>
<protein>
    <submittedName>
        <fullName evidence="10">Uncharacterized protein</fullName>
    </submittedName>
</protein>
<comment type="subcellular location">
    <subcellularLocation>
        <location evidence="1">Cell membrane</location>
        <topology evidence="1">Multi-pass membrane protein</topology>
    </subcellularLocation>
</comment>
<evidence type="ECO:0000256" key="9">
    <source>
        <dbReference type="SAM" id="Phobius"/>
    </source>
</evidence>
<evidence type="ECO:0000256" key="5">
    <source>
        <dbReference type="ARBA" id="ARBA00022989"/>
    </source>
</evidence>
<evidence type="ECO:0000313" key="10">
    <source>
        <dbReference type="EMBL" id="KAL2917828.1"/>
    </source>
</evidence>
<comment type="caution">
    <text evidence="10">The sequence shown here is derived from an EMBL/GenBank/DDBJ whole genome shotgun (WGS) entry which is preliminary data.</text>
</comment>
<accession>A0ABR4NE85</accession>
<reference evidence="10 11" key="1">
    <citation type="submission" date="2023-09" db="EMBL/GenBank/DDBJ databases">
        <title>Pangenome analysis of Batrachochytrium dendrobatidis and related Chytrids.</title>
        <authorList>
            <person name="Yacoub M.N."/>
            <person name="Stajich J.E."/>
            <person name="James T.Y."/>
        </authorList>
    </citation>
    <scope>NUCLEOTIDE SEQUENCE [LARGE SCALE GENOMIC DNA]</scope>
    <source>
        <strain evidence="10 11">JEL0888</strain>
    </source>
</reference>
<evidence type="ECO:0000313" key="11">
    <source>
        <dbReference type="Proteomes" id="UP001527925"/>
    </source>
</evidence>
<evidence type="ECO:0000256" key="8">
    <source>
        <dbReference type="SAM" id="MobiDB-lite"/>
    </source>
</evidence>
<feature type="transmembrane region" description="Helical" evidence="9">
    <location>
        <begin position="112"/>
        <end position="131"/>
    </location>
</feature>
<keyword evidence="3" id="KW-1003">Cell membrane</keyword>
<dbReference type="EMBL" id="JADGIZ020000009">
    <property type="protein sequence ID" value="KAL2917828.1"/>
    <property type="molecule type" value="Genomic_DNA"/>
</dbReference>